<protein>
    <submittedName>
        <fullName evidence="2">CBS domain-containing protein</fullName>
    </submittedName>
</protein>
<dbReference type="Pfam" id="PF00571">
    <property type="entry name" value="CBS"/>
    <property type="match status" value="1"/>
</dbReference>
<evidence type="ECO:0000259" key="1">
    <source>
        <dbReference type="Pfam" id="PF00571"/>
    </source>
</evidence>
<accession>A0A9D1TQM4</accession>
<reference evidence="2" key="2">
    <citation type="submission" date="2021-04" db="EMBL/GenBank/DDBJ databases">
        <authorList>
            <person name="Gilroy R."/>
        </authorList>
    </citation>
    <scope>NUCLEOTIDE SEQUENCE</scope>
    <source>
        <strain evidence="2">12435</strain>
    </source>
</reference>
<organism evidence="2 3">
    <name type="scientific">Candidatus Protoclostridium stercorigallinarum</name>
    <dbReference type="NCBI Taxonomy" id="2838741"/>
    <lineage>
        <taxon>Bacteria</taxon>
        <taxon>Bacillati</taxon>
        <taxon>Bacillota</taxon>
        <taxon>Clostridia</taxon>
        <taxon>Candidatus Protoclostridium</taxon>
    </lineage>
</organism>
<gene>
    <name evidence="2" type="ORF">H9892_00840</name>
</gene>
<proteinExistence type="predicted"/>
<sequence>MNVISAMTIKNNSAWLSAELTLREAAERLGGGSLPVVDGSGMYVGIANEHILLWAVRSGADRDTLLAEIADDFPRPAATAGMDVCDVSDIAAEYGFVPVTDDRGMYIGSVSRPPKK</sequence>
<evidence type="ECO:0000313" key="3">
    <source>
        <dbReference type="Proteomes" id="UP000823990"/>
    </source>
</evidence>
<dbReference type="InterPro" id="IPR000644">
    <property type="entry name" value="CBS_dom"/>
</dbReference>
<dbReference type="Proteomes" id="UP000823990">
    <property type="component" value="Unassembled WGS sequence"/>
</dbReference>
<comment type="caution">
    <text evidence="2">The sequence shown here is derived from an EMBL/GenBank/DDBJ whole genome shotgun (WGS) entry which is preliminary data.</text>
</comment>
<dbReference type="SUPFAM" id="SSF54631">
    <property type="entry name" value="CBS-domain pair"/>
    <property type="match status" value="1"/>
</dbReference>
<feature type="domain" description="CBS" evidence="1">
    <location>
        <begin position="14"/>
        <end position="55"/>
    </location>
</feature>
<evidence type="ECO:0000313" key="2">
    <source>
        <dbReference type="EMBL" id="HIW01878.1"/>
    </source>
</evidence>
<reference evidence="2" key="1">
    <citation type="journal article" date="2021" name="PeerJ">
        <title>Extensive microbial diversity within the chicken gut microbiome revealed by metagenomics and culture.</title>
        <authorList>
            <person name="Gilroy R."/>
            <person name="Ravi A."/>
            <person name="Getino M."/>
            <person name="Pursley I."/>
            <person name="Horton D.L."/>
            <person name="Alikhan N.F."/>
            <person name="Baker D."/>
            <person name="Gharbi K."/>
            <person name="Hall N."/>
            <person name="Watson M."/>
            <person name="Adriaenssens E.M."/>
            <person name="Foster-Nyarko E."/>
            <person name="Jarju S."/>
            <person name="Secka A."/>
            <person name="Antonio M."/>
            <person name="Oren A."/>
            <person name="Chaudhuri R.R."/>
            <person name="La Ragione R."/>
            <person name="Hildebrand F."/>
            <person name="Pallen M.J."/>
        </authorList>
    </citation>
    <scope>NUCLEOTIDE SEQUENCE</scope>
    <source>
        <strain evidence="2">12435</strain>
    </source>
</reference>
<dbReference type="Gene3D" id="3.10.580.10">
    <property type="entry name" value="CBS-domain"/>
    <property type="match status" value="1"/>
</dbReference>
<name>A0A9D1TQM4_9FIRM</name>
<dbReference type="EMBL" id="DXHS01000012">
    <property type="protein sequence ID" value="HIW01878.1"/>
    <property type="molecule type" value="Genomic_DNA"/>
</dbReference>
<dbReference type="AlphaFoldDB" id="A0A9D1TQM4"/>
<dbReference type="InterPro" id="IPR046342">
    <property type="entry name" value="CBS_dom_sf"/>
</dbReference>